<evidence type="ECO:0000256" key="3">
    <source>
        <dbReference type="ARBA" id="ARBA00022723"/>
    </source>
</evidence>
<evidence type="ECO:0000313" key="9">
    <source>
        <dbReference type="EMBL" id="MCM2564860.1"/>
    </source>
</evidence>
<dbReference type="SUPFAM" id="SSF46626">
    <property type="entry name" value="Cytochrome c"/>
    <property type="match status" value="1"/>
</dbReference>
<dbReference type="Proteomes" id="UP001202243">
    <property type="component" value="Unassembled WGS sequence"/>
</dbReference>
<reference evidence="9 10" key="1">
    <citation type="submission" date="2022-06" db="EMBL/GenBank/DDBJ databases">
        <title>Janthinobacterium kumbetensis sp. nov., isolated from spring water in Turkey.</title>
        <authorList>
            <person name="Inan Bektas K."/>
            <person name="Belduz A.A."/>
            <person name="Canakci S."/>
            <person name="Nalcaoglu A."/>
            <person name="Ceylan E."/>
            <person name="Kati H."/>
        </authorList>
    </citation>
    <scope>NUCLEOTIDE SEQUENCE [LARGE SCALE GENOMIC DNA]</scope>
    <source>
        <strain evidence="9 10">GK</strain>
    </source>
</reference>
<keyword evidence="4" id="KW-0249">Electron transport</keyword>
<evidence type="ECO:0000256" key="2">
    <source>
        <dbReference type="ARBA" id="ARBA00022617"/>
    </source>
</evidence>
<dbReference type="PRINTS" id="PR00604">
    <property type="entry name" value="CYTCHRMECIAB"/>
</dbReference>
<feature type="chain" id="PRO_5045405525" evidence="7">
    <location>
        <begin position="25"/>
        <end position="132"/>
    </location>
</feature>
<keyword evidence="3 6" id="KW-0479">Metal-binding</keyword>
<organism evidence="9 10">
    <name type="scientific">Janthinobacterium kumbetense</name>
    <dbReference type="NCBI Taxonomy" id="2950280"/>
    <lineage>
        <taxon>Bacteria</taxon>
        <taxon>Pseudomonadati</taxon>
        <taxon>Pseudomonadota</taxon>
        <taxon>Betaproteobacteria</taxon>
        <taxon>Burkholderiales</taxon>
        <taxon>Oxalobacteraceae</taxon>
        <taxon>Janthinobacterium</taxon>
    </lineage>
</organism>
<dbReference type="Pfam" id="PF00034">
    <property type="entry name" value="Cytochrom_C"/>
    <property type="match status" value="1"/>
</dbReference>
<keyword evidence="7" id="KW-0732">Signal</keyword>
<feature type="domain" description="Cytochrome c" evidence="8">
    <location>
        <begin position="25"/>
        <end position="122"/>
    </location>
</feature>
<keyword evidence="10" id="KW-1185">Reference proteome</keyword>
<evidence type="ECO:0000256" key="7">
    <source>
        <dbReference type="SAM" id="SignalP"/>
    </source>
</evidence>
<evidence type="ECO:0000256" key="5">
    <source>
        <dbReference type="ARBA" id="ARBA00023004"/>
    </source>
</evidence>
<keyword evidence="5 6" id="KW-0408">Iron</keyword>
<comment type="caution">
    <text evidence="9">The sequence shown here is derived from an EMBL/GenBank/DDBJ whole genome shotgun (WGS) entry which is preliminary data.</text>
</comment>
<dbReference type="RefSeq" id="WP_251348757.1">
    <property type="nucleotide sequence ID" value="NZ_JAMQGR010000001.1"/>
</dbReference>
<gene>
    <name evidence="9" type="ORF">NCG91_04555</name>
</gene>
<evidence type="ECO:0000256" key="6">
    <source>
        <dbReference type="PROSITE-ProRule" id="PRU00433"/>
    </source>
</evidence>
<accession>A0ABT0WLB9</accession>
<keyword evidence="2 6" id="KW-0349">Heme</keyword>
<evidence type="ECO:0000256" key="1">
    <source>
        <dbReference type="ARBA" id="ARBA00022448"/>
    </source>
</evidence>
<evidence type="ECO:0000256" key="4">
    <source>
        <dbReference type="ARBA" id="ARBA00022982"/>
    </source>
</evidence>
<protein>
    <submittedName>
        <fullName evidence="9">C-type cytochrome</fullName>
    </submittedName>
</protein>
<dbReference type="PANTHER" id="PTHR11961">
    <property type="entry name" value="CYTOCHROME C"/>
    <property type="match status" value="1"/>
</dbReference>
<dbReference type="InterPro" id="IPR036909">
    <property type="entry name" value="Cyt_c-like_dom_sf"/>
</dbReference>
<dbReference type="Gene3D" id="1.10.760.10">
    <property type="entry name" value="Cytochrome c-like domain"/>
    <property type="match status" value="1"/>
</dbReference>
<evidence type="ECO:0000259" key="8">
    <source>
        <dbReference type="PROSITE" id="PS51007"/>
    </source>
</evidence>
<evidence type="ECO:0000313" key="10">
    <source>
        <dbReference type="Proteomes" id="UP001202243"/>
    </source>
</evidence>
<sequence length="132" mass="13943">MQHPCFLPGLAAATLMAFSGVATAGDAMHGQVLYKSMCISCHSIDYNGVGPAHKGVFGRKAGSVADYNYSPAVKASAIVWGEKTLDQWLSGPEKLIPGQKMGYLVPSAQDRADLIAYLKQESARASPAQATK</sequence>
<dbReference type="InterPro" id="IPR009056">
    <property type="entry name" value="Cyt_c-like_dom"/>
</dbReference>
<dbReference type="InterPro" id="IPR002327">
    <property type="entry name" value="Cyt_c_1A/1B"/>
</dbReference>
<feature type="signal peptide" evidence="7">
    <location>
        <begin position="1"/>
        <end position="24"/>
    </location>
</feature>
<proteinExistence type="predicted"/>
<dbReference type="PROSITE" id="PS51007">
    <property type="entry name" value="CYTC"/>
    <property type="match status" value="1"/>
</dbReference>
<name>A0ABT0WLB9_9BURK</name>
<keyword evidence="1" id="KW-0813">Transport</keyword>
<dbReference type="EMBL" id="JAMQGR010000001">
    <property type="protein sequence ID" value="MCM2564860.1"/>
    <property type="molecule type" value="Genomic_DNA"/>
</dbReference>